<dbReference type="PANTHER" id="PTHR12526">
    <property type="entry name" value="GLYCOSYLTRANSFERASE"/>
    <property type="match status" value="1"/>
</dbReference>
<proteinExistence type="predicted"/>
<gene>
    <name evidence="2" type="ORF">COW36_02850</name>
</gene>
<protein>
    <recommendedName>
        <fullName evidence="1">Glycosyl transferase family 1 domain-containing protein</fullName>
    </recommendedName>
</protein>
<sequence>MKTSLPRVLHLLPHTGGGVGTVLRAFFKAEMETGRYTHSVITFETINEASKTCFKQLNMAWLETADDAAIAAGIEAAELVVLHWWNHPQWMRILSQGLPACRLAIWSHVNGFHTPQAFFPELFDFPDRFVFATPASFEAPVVKALTPAQASQLAVIVSNSGVPPGADKFCHKTSPFQAGYIGTVEPAKMHPEFLSMCARAQLALPCLVAGGPAHQALQAKAEQSGLAQQFKILGPLSDPYAFFQGLHVLTYPLVPEHYGTGEQVLIEAMAYGAVPLVLAHPPEKALIQNMETGILAESPEAFSEALRFLAEHPAERERMALAGHRFVLENCPIEKTQSQFHQLFETLLGLSKQSRKLALPEFNGVERGSPFHLYLTACGDSPERSAALDFLAEKDEPEKVWPPSFVYLTRGSPVHYLNLLGADPVLERMRDRFVSRPELASFGARS</sequence>
<dbReference type="EMBL" id="PFFQ01000006">
    <property type="protein sequence ID" value="PIW19066.1"/>
    <property type="molecule type" value="Genomic_DNA"/>
</dbReference>
<evidence type="ECO:0000259" key="1">
    <source>
        <dbReference type="Pfam" id="PF00534"/>
    </source>
</evidence>
<dbReference type="SUPFAM" id="SSF53756">
    <property type="entry name" value="UDP-Glycosyltransferase/glycogen phosphorylase"/>
    <property type="match status" value="1"/>
</dbReference>
<dbReference type="AlphaFoldDB" id="A0A2M7GAA3"/>
<dbReference type="Pfam" id="PF00534">
    <property type="entry name" value="Glycos_transf_1"/>
    <property type="match status" value="1"/>
</dbReference>
<reference evidence="2 3" key="1">
    <citation type="submission" date="2017-09" db="EMBL/GenBank/DDBJ databases">
        <title>Depth-based differentiation of microbial function through sediment-hosted aquifers and enrichment of novel symbionts in the deep terrestrial subsurface.</title>
        <authorList>
            <person name="Probst A.J."/>
            <person name="Ladd B."/>
            <person name="Jarett J.K."/>
            <person name="Geller-Mcgrath D.E."/>
            <person name="Sieber C.M."/>
            <person name="Emerson J.B."/>
            <person name="Anantharaman K."/>
            <person name="Thomas B.C."/>
            <person name="Malmstrom R."/>
            <person name="Stieglmeier M."/>
            <person name="Klingl A."/>
            <person name="Woyke T."/>
            <person name="Ryan C.M."/>
            <person name="Banfield J.F."/>
        </authorList>
    </citation>
    <scope>NUCLEOTIDE SEQUENCE [LARGE SCALE GENOMIC DNA]</scope>
    <source>
        <strain evidence="2">CG17_big_fil_post_rev_8_21_14_2_50_48_46</strain>
    </source>
</reference>
<accession>A0A2M7GAA3</accession>
<dbReference type="GO" id="GO:0016757">
    <property type="term" value="F:glycosyltransferase activity"/>
    <property type="evidence" value="ECO:0007669"/>
    <property type="project" value="InterPro"/>
</dbReference>
<dbReference type="Proteomes" id="UP000231019">
    <property type="component" value="Unassembled WGS sequence"/>
</dbReference>
<evidence type="ECO:0000313" key="3">
    <source>
        <dbReference type="Proteomes" id="UP000231019"/>
    </source>
</evidence>
<comment type="caution">
    <text evidence="2">The sequence shown here is derived from an EMBL/GenBank/DDBJ whole genome shotgun (WGS) entry which is preliminary data.</text>
</comment>
<name>A0A2M7GAA3_9BACT</name>
<feature type="domain" description="Glycosyl transferase family 1" evidence="1">
    <location>
        <begin position="173"/>
        <end position="322"/>
    </location>
</feature>
<dbReference type="Gene3D" id="3.40.50.2000">
    <property type="entry name" value="Glycogen Phosphorylase B"/>
    <property type="match status" value="1"/>
</dbReference>
<dbReference type="CDD" id="cd03801">
    <property type="entry name" value="GT4_PimA-like"/>
    <property type="match status" value="1"/>
</dbReference>
<evidence type="ECO:0000313" key="2">
    <source>
        <dbReference type="EMBL" id="PIW19066.1"/>
    </source>
</evidence>
<organism evidence="2 3">
    <name type="scientific">bacterium (Candidatus Blackallbacteria) CG17_big_fil_post_rev_8_21_14_2_50_48_46</name>
    <dbReference type="NCBI Taxonomy" id="2014261"/>
    <lineage>
        <taxon>Bacteria</taxon>
        <taxon>Candidatus Blackallbacteria</taxon>
    </lineage>
</organism>
<dbReference type="InterPro" id="IPR001296">
    <property type="entry name" value="Glyco_trans_1"/>
</dbReference>